<reference evidence="5 6" key="1">
    <citation type="journal article" date="2019" name="Int. J. Syst. Evol. Microbiol.">
        <title>The Global Catalogue of Microorganisms (GCM) 10K type strain sequencing project: providing services to taxonomists for standard genome sequencing and annotation.</title>
        <authorList>
            <consortium name="The Broad Institute Genomics Platform"/>
            <consortium name="The Broad Institute Genome Sequencing Center for Infectious Disease"/>
            <person name="Wu L."/>
            <person name="Ma J."/>
        </authorList>
    </citation>
    <scope>NUCLEOTIDE SEQUENCE [LARGE SCALE GENOMIC DNA]</scope>
    <source>
        <strain evidence="5 6">JCM 11896</strain>
    </source>
</reference>
<dbReference type="InterPro" id="IPR041522">
    <property type="entry name" value="CdaR_GGDEF"/>
</dbReference>
<dbReference type="PANTHER" id="PTHR33744">
    <property type="entry name" value="CARBOHYDRATE DIACID REGULATOR"/>
    <property type="match status" value="1"/>
</dbReference>
<dbReference type="InterPro" id="IPR025736">
    <property type="entry name" value="PucR_C-HTH_dom"/>
</dbReference>
<dbReference type="EMBL" id="BAAAJK010000001">
    <property type="protein sequence ID" value="GAA1378733.1"/>
    <property type="molecule type" value="Genomic_DNA"/>
</dbReference>
<comment type="caution">
    <text evidence="5">The sequence shown here is derived from an EMBL/GenBank/DDBJ whole genome shotgun (WGS) entry which is preliminary data.</text>
</comment>
<evidence type="ECO:0000259" key="4">
    <source>
        <dbReference type="Pfam" id="PF17853"/>
    </source>
</evidence>
<accession>A0ABN1XEX3</accession>
<evidence type="ECO:0000259" key="3">
    <source>
        <dbReference type="Pfam" id="PF13556"/>
    </source>
</evidence>
<dbReference type="Pfam" id="PF07905">
    <property type="entry name" value="PucR"/>
    <property type="match status" value="1"/>
</dbReference>
<dbReference type="RefSeq" id="WP_344017414.1">
    <property type="nucleotide sequence ID" value="NZ_BAAAJK010000001.1"/>
</dbReference>
<dbReference type="Pfam" id="PF17853">
    <property type="entry name" value="GGDEF_2"/>
    <property type="match status" value="1"/>
</dbReference>
<evidence type="ECO:0000259" key="2">
    <source>
        <dbReference type="Pfam" id="PF07905"/>
    </source>
</evidence>
<comment type="similarity">
    <text evidence="1">Belongs to the CdaR family.</text>
</comment>
<name>A0ABN1XEX3_9PSEU</name>
<dbReference type="Gene3D" id="1.10.10.2840">
    <property type="entry name" value="PucR C-terminal helix-turn-helix domain"/>
    <property type="match status" value="1"/>
</dbReference>
<dbReference type="Proteomes" id="UP001501414">
    <property type="component" value="Unassembled WGS sequence"/>
</dbReference>
<dbReference type="InterPro" id="IPR012914">
    <property type="entry name" value="PucR_dom"/>
</dbReference>
<evidence type="ECO:0000313" key="5">
    <source>
        <dbReference type="EMBL" id="GAA1378733.1"/>
    </source>
</evidence>
<evidence type="ECO:0008006" key="7">
    <source>
        <dbReference type="Google" id="ProtNLM"/>
    </source>
</evidence>
<feature type="domain" description="PucR C-terminal helix-turn-helix" evidence="3">
    <location>
        <begin position="435"/>
        <end position="491"/>
    </location>
</feature>
<dbReference type="Pfam" id="PF13556">
    <property type="entry name" value="HTH_30"/>
    <property type="match status" value="1"/>
</dbReference>
<proteinExistence type="inferred from homology"/>
<gene>
    <name evidence="5" type="ORF">GCM10009613_00320</name>
</gene>
<dbReference type="InterPro" id="IPR042070">
    <property type="entry name" value="PucR_C-HTH_sf"/>
</dbReference>
<feature type="domain" description="Purine catabolism PurC-like" evidence="2">
    <location>
        <begin position="7"/>
        <end position="129"/>
    </location>
</feature>
<organism evidence="5 6">
    <name type="scientific">Pseudonocardia kongjuensis</name>
    <dbReference type="NCBI Taxonomy" id="102227"/>
    <lineage>
        <taxon>Bacteria</taxon>
        <taxon>Bacillati</taxon>
        <taxon>Actinomycetota</taxon>
        <taxon>Actinomycetes</taxon>
        <taxon>Pseudonocardiales</taxon>
        <taxon>Pseudonocardiaceae</taxon>
        <taxon>Pseudonocardia</taxon>
    </lineage>
</organism>
<sequence>MTLTLREVLELDAVARAAPEVVVGADWLDRPVRWVHTSELAEAALLLKGGELLLTTGLGVAGRGPVGETAYVTELAERGAAALALEVGWTYPEPTAAMVDAARRHGLPLLVLREIVPFVEVTEQVQRALLERERAGVRRDRDVREQLTDALLGGAGPQELAAVLAGLTGAPVVLTTGEGALVASAGLPAGDRRRGRPAARRDIVLLDRHWGHLSVLAPARADDPAVVAACTFGAEALELALLRSAASGDLDDRRRLLVEDLLAGDFDGPGELVGRARMLGLSFPVQARYTCLALRGADPVTAARAAGGTLAAGTALVAANGDGVVVVARTSAATAAARAVLAAVEVADPASAGSVRVVAGPVVPRLDLAGQSLARARQALDLADTLGLSERVLPAARLTAPALLTGLGPEPLAARLVEEEIGPLVAHDRETGSDLVGTLRCYLAHSSSKVRAAEGLGIRRQTLHARLDRIAGLVGDVHAAERHSALVLALALHELGVGGG</sequence>
<evidence type="ECO:0000313" key="6">
    <source>
        <dbReference type="Proteomes" id="UP001501414"/>
    </source>
</evidence>
<protein>
    <recommendedName>
        <fullName evidence="7">PucR family transcriptional regulator</fullName>
    </recommendedName>
</protein>
<dbReference type="PANTHER" id="PTHR33744:SF1">
    <property type="entry name" value="DNA-BINDING TRANSCRIPTIONAL ACTIVATOR ADER"/>
    <property type="match status" value="1"/>
</dbReference>
<evidence type="ECO:0000256" key="1">
    <source>
        <dbReference type="ARBA" id="ARBA00006754"/>
    </source>
</evidence>
<keyword evidence="6" id="KW-1185">Reference proteome</keyword>
<dbReference type="InterPro" id="IPR051448">
    <property type="entry name" value="CdaR-like_regulators"/>
</dbReference>
<feature type="domain" description="CdaR GGDEF-like" evidence="4">
    <location>
        <begin position="269"/>
        <end position="382"/>
    </location>
</feature>